<dbReference type="EMBL" id="AP019377">
    <property type="protein sequence ID" value="BBH92730.1"/>
    <property type="molecule type" value="Genomic_DNA"/>
</dbReference>
<reference evidence="1" key="1">
    <citation type="submission" date="2018-12" db="EMBL/GenBank/DDBJ databases">
        <title>Novel natural products biosynthetic potential of the class Ktedonobacteria.</title>
        <authorList>
            <person name="Zheng Y."/>
            <person name="Saitou A."/>
            <person name="Wang C.M."/>
            <person name="Toyoda A."/>
            <person name="Minakuchi Y."/>
            <person name="Sekiguchi Y."/>
            <person name="Ueda K."/>
            <person name="Takano H."/>
            <person name="Sakai Y."/>
            <person name="Yokota A."/>
            <person name="Yabe S."/>
        </authorList>
    </citation>
    <scope>NUCLEOTIDE SEQUENCE</scope>
    <source>
        <strain evidence="1">A3-2</strain>
    </source>
</reference>
<evidence type="ECO:0008006" key="2">
    <source>
        <dbReference type="Google" id="ProtNLM"/>
    </source>
</evidence>
<dbReference type="AlphaFoldDB" id="A0A455SYG4"/>
<dbReference type="Gene3D" id="3.40.50.1820">
    <property type="entry name" value="alpha/beta hydrolase"/>
    <property type="match status" value="2"/>
</dbReference>
<gene>
    <name evidence="1" type="ORF">KTA_09290</name>
</gene>
<protein>
    <recommendedName>
        <fullName evidence="2">Alpha/beta hydrolase</fullName>
    </recommendedName>
</protein>
<dbReference type="InterPro" id="IPR029058">
    <property type="entry name" value="AB_hydrolase_fold"/>
</dbReference>
<proteinExistence type="predicted"/>
<organism evidence="1">
    <name type="scientific">Thermogemmatispora argillosa</name>
    <dbReference type="NCBI Taxonomy" id="2045280"/>
    <lineage>
        <taxon>Bacteria</taxon>
        <taxon>Bacillati</taxon>
        <taxon>Chloroflexota</taxon>
        <taxon>Ktedonobacteria</taxon>
        <taxon>Thermogemmatisporales</taxon>
        <taxon>Thermogemmatisporaceae</taxon>
        <taxon>Thermogemmatispora</taxon>
    </lineage>
</organism>
<accession>A0A455SYG4</accession>
<dbReference type="SUPFAM" id="SSF53474">
    <property type="entry name" value="alpha/beta-Hydrolases"/>
    <property type="match status" value="1"/>
</dbReference>
<evidence type="ECO:0000313" key="1">
    <source>
        <dbReference type="EMBL" id="BBH92730.1"/>
    </source>
</evidence>
<name>A0A455SYG4_9CHLR</name>
<sequence>MTSQRRQRPPLGRWASQGLLTLLTLLGLLLSLTPWGRASLRTGLLLPALLSVSQGPAMRLFGEPVRFSRTTLASAAAGTVYLDLYAPDDSAPLIPGRRQALVVIAGLGDNRADVQLVNFARSLASDGMVVAIVGTPALFDFVLRREDSTAVVQVFELLARRRDVDPAGIGLVGFSAGNALACFAAADPRIRHQVAFVLSFGGFFEAKTLLQAIATHQLQVDGHSQTWIPYYVPLQALAHTLGTILPAREAALLRSAFAQNARPLTSAELKQLSPSTRAAYHLLAGDQPQQVATNLAALSPQMRALLAQLSPASVISEIQAPIFLLHDRSDAYVPFTETREFAAALQRLHHPYDMAEFGIFQHVEVRSGLSPLQLVGDSSRLALIIWKITLVGS</sequence>